<protein>
    <recommendedName>
        <fullName evidence="3">Gp5/Type VI secretion system Vgr protein OB-fold domain-containing protein</fullName>
    </recommendedName>
</protein>
<dbReference type="RefSeq" id="WP_284722362.1">
    <property type="nucleotide sequence ID" value="NZ_BSND01000003.1"/>
</dbReference>
<proteinExistence type="predicted"/>
<dbReference type="Proteomes" id="UP001161423">
    <property type="component" value="Unassembled WGS sequence"/>
</dbReference>
<accession>A0ABQ5TU67</accession>
<dbReference type="EMBL" id="BSND01000003">
    <property type="protein sequence ID" value="GLP98703.1"/>
    <property type="molecule type" value="Genomic_DNA"/>
</dbReference>
<evidence type="ECO:0008006" key="3">
    <source>
        <dbReference type="Google" id="ProtNLM"/>
    </source>
</evidence>
<evidence type="ECO:0000313" key="2">
    <source>
        <dbReference type="Proteomes" id="UP001161423"/>
    </source>
</evidence>
<keyword evidence="2" id="KW-1185">Reference proteome</keyword>
<name>A0ABQ5TU67_9GAMM</name>
<gene>
    <name evidence="1" type="ORF">GCM10007891_05570</name>
</gene>
<reference evidence="1" key="1">
    <citation type="journal article" date="2014" name="Int. J. Syst. Evol. Microbiol.">
        <title>Complete genome of a new Firmicutes species belonging to the dominant human colonic microbiota ('Ruminococcus bicirculans') reveals two chromosomes and a selective capacity to utilize plant glucans.</title>
        <authorList>
            <consortium name="NISC Comparative Sequencing Program"/>
            <person name="Wegmann U."/>
            <person name="Louis P."/>
            <person name="Goesmann A."/>
            <person name="Henrissat B."/>
            <person name="Duncan S.H."/>
            <person name="Flint H.J."/>
        </authorList>
    </citation>
    <scope>NUCLEOTIDE SEQUENCE</scope>
    <source>
        <strain evidence="1">NBRC 102424</strain>
    </source>
</reference>
<dbReference type="SUPFAM" id="SSF69255">
    <property type="entry name" value="gp5 N-terminal domain-like"/>
    <property type="match status" value="1"/>
</dbReference>
<sequence>MEQLMKRILMKLFPELFAGYHLPMFGQVVGVREAPKTTDICDEFRPKYAVDVQVLTENGEPDPKWDILTDVIMSLPVAGHEMGQFAYPEDGTWVELAFAYGSPQRPFIRSVLPNGLTMPAVERGEQRWQHNPASFQRVDKDGNWERKTDLAINEESLERFIEAMTIVETYHVANKETATNDTEIIGAIKTIKAFGAIVVQSGGILDLSAVAHLRLTTKADALVKTIGKMQSNIGTSNKVTAGQDNTLEAGTKNHFQAPKSWIGTSEENGLRLMSEVAQLVIQLAEILAQHTHPSTGQITQSSQVMNIATLTTAIKGRIDGIAE</sequence>
<reference evidence="1" key="2">
    <citation type="submission" date="2023-01" db="EMBL/GenBank/DDBJ databases">
        <title>Draft genome sequence of Methylophaga thalassica strain NBRC 102424.</title>
        <authorList>
            <person name="Sun Q."/>
            <person name="Mori K."/>
        </authorList>
    </citation>
    <scope>NUCLEOTIDE SEQUENCE</scope>
    <source>
        <strain evidence="1">NBRC 102424</strain>
    </source>
</reference>
<evidence type="ECO:0000313" key="1">
    <source>
        <dbReference type="EMBL" id="GLP98703.1"/>
    </source>
</evidence>
<dbReference type="SUPFAM" id="SSF69349">
    <property type="entry name" value="Phage fibre proteins"/>
    <property type="match status" value="1"/>
</dbReference>
<organism evidence="1 2">
    <name type="scientific">Methylophaga thalassica</name>
    <dbReference type="NCBI Taxonomy" id="40223"/>
    <lineage>
        <taxon>Bacteria</taxon>
        <taxon>Pseudomonadati</taxon>
        <taxon>Pseudomonadota</taxon>
        <taxon>Gammaproteobacteria</taxon>
        <taxon>Thiotrichales</taxon>
        <taxon>Piscirickettsiaceae</taxon>
        <taxon>Methylophaga</taxon>
    </lineage>
</organism>
<comment type="caution">
    <text evidence="1">The sequence shown here is derived from an EMBL/GenBank/DDBJ whole genome shotgun (WGS) entry which is preliminary data.</text>
</comment>